<keyword evidence="2" id="KW-1185">Reference proteome</keyword>
<comment type="caution">
    <text evidence="1">The sequence shown here is derived from an EMBL/GenBank/DDBJ whole genome shotgun (WGS) entry which is preliminary data.</text>
</comment>
<sequence>MPTEASDPLQEPEMAGNDILEQYIVDRTTQNHTPTMLEAIQFYHVVHLEACRKFKAREAKELALHKWIASTVDPSLHSSTLETIRTETGRRQVTLREITKKLKDSFSPGLMVLKAETSTMYKDILDEARWASTSPDKWMEKWNTIYQKALRHDINEIKGANAIHDFIQAVGTKFEPTWAEAKKVKLVEYNNDIPVNFTLKSVRVVHCCASVISPGG</sequence>
<evidence type="ECO:0000313" key="1">
    <source>
        <dbReference type="EMBL" id="KAG6114338.1"/>
    </source>
</evidence>
<protein>
    <submittedName>
        <fullName evidence="1">Uncharacterized protein</fullName>
    </submittedName>
</protein>
<accession>A0A9P7TWJ7</accession>
<dbReference type="EMBL" id="SRQM01000265">
    <property type="protein sequence ID" value="KAG6114338.1"/>
    <property type="molecule type" value="Genomic_DNA"/>
</dbReference>
<evidence type="ECO:0000313" key="2">
    <source>
        <dbReference type="Proteomes" id="UP000732380"/>
    </source>
</evidence>
<organism evidence="1 2">
    <name type="scientific">Claviceps humidiphila</name>
    <dbReference type="NCBI Taxonomy" id="1294629"/>
    <lineage>
        <taxon>Eukaryota</taxon>
        <taxon>Fungi</taxon>
        <taxon>Dikarya</taxon>
        <taxon>Ascomycota</taxon>
        <taxon>Pezizomycotina</taxon>
        <taxon>Sordariomycetes</taxon>
        <taxon>Hypocreomycetidae</taxon>
        <taxon>Hypocreales</taxon>
        <taxon>Clavicipitaceae</taxon>
        <taxon>Claviceps</taxon>
    </lineage>
</organism>
<dbReference type="Proteomes" id="UP000732380">
    <property type="component" value="Unassembled WGS sequence"/>
</dbReference>
<gene>
    <name evidence="1" type="ORF">E4U13_003389</name>
</gene>
<proteinExistence type="predicted"/>
<name>A0A9P7TWJ7_9HYPO</name>
<dbReference type="AlphaFoldDB" id="A0A9P7TWJ7"/>
<reference evidence="1 2" key="1">
    <citation type="journal article" date="2020" name="bioRxiv">
        <title>Whole genome comparisons of ergot fungi reveals the divergence and evolution of species within the genus Claviceps are the result of varying mechanisms driving genome evolution and host range expansion.</title>
        <authorList>
            <person name="Wyka S.A."/>
            <person name="Mondo S.J."/>
            <person name="Liu M."/>
            <person name="Dettman J."/>
            <person name="Nalam V."/>
            <person name="Broders K.D."/>
        </authorList>
    </citation>
    <scope>NUCLEOTIDE SEQUENCE [LARGE SCALE GENOMIC DNA]</scope>
    <source>
        <strain evidence="1 2">LM576</strain>
    </source>
</reference>